<feature type="domain" description="Zn(2)-C6 fungal-type" evidence="7">
    <location>
        <begin position="93"/>
        <end position="123"/>
    </location>
</feature>
<dbReference type="GO" id="GO:0005634">
    <property type="term" value="C:nucleus"/>
    <property type="evidence" value="ECO:0007669"/>
    <property type="project" value="UniProtKB-SubCell"/>
</dbReference>
<organism evidence="8 9">
    <name type="scientific">Cadophora malorum</name>
    <dbReference type="NCBI Taxonomy" id="108018"/>
    <lineage>
        <taxon>Eukaryota</taxon>
        <taxon>Fungi</taxon>
        <taxon>Dikarya</taxon>
        <taxon>Ascomycota</taxon>
        <taxon>Pezizomycotina</taxon>
        <taxon>Leotiomycetes</taxon>
        <taxon>Helotiales</taxon>
        <taxon>Ploettnerulaceae</taxon>
        <taxon>Cadophora</taxon>
    </lineage>
</organism>
<dbReference type="AlphaFoldDB" id="A0A8H7T4B6"/>
<evidence type="ECO:0000313" key="8">
    <source>
        <dbReference type="EMBL" id="KAG4412127.1"/>
    </source>
</evidence>
<evidence type="ECO:0000256" key="6">
    <source>
        <dbReference type="SAM" id="MobiDB-lite"/>
    </source>
</evidence>
<protein>
    <recommendedName>
        <fullName evidence="7">Zn(2)-C6 fungal-type domain-containing protein</fullName>
    </recommendedName>
</protein>
<keyword evidence="5" id="KW-0539">Nucleus</keyword>
<evidence type="ECO:0000313" key="9">
    <source>
        <dbReference type="Proteomes" id="UP000664132"/>
    </source>
</evidence>
<dbReference type="PROSITE" id="PS00463">
    <property type="entry name" value="ZN2_CY6_FUNGAL_1"/>
    <property type="match status" value="1"/>
</dbReference>
<feature type="compositionally biased region" description="Polar residues" evidence="6">
    <location>
        <begin position="762"/>
        <end position="775"/>
    </location>
</feature>
<dbReference type="GO" id="GO:0000981">
    <property type="term" value="F:DNA-binding transcription factor activity, RNA polymerase II-specific"/>
    <property type="evidence" value="ECO:0007669"/>
    <property type="project" value="InterPro"/>
</dbReference>
<dbReference type="Proteomes" id="UP000664132">
    <property type="component" value="Unassembled WGS sequence"/>
</dbReference>
<dbReference type="GO" id="GO:0003677">
    <property type="term" value="F:DNA binding"/>
    <property type="evidence" value="ECO:0007669"/>
    <property type="project" value="InterPro"/>
</dbReference>
<dbReference type="EMBL" id="JAFJYH010000408">
    <property type="protein sequence ID" value="KAG4412127.1"/>
    <property type="molecule type" value="Genomic_DNA"/>
</dbReference>
<dbReference type="SUPFAM" id="SSF57701">
    <property type="entry name" value="Zn2/Cys6 DNA-binding domain"/>
    <property type="match status" value="1"/>
</dbReference>
<comment type="subcellular location">
    <subcellularLocation>
        <location evidence="1">Nucleus</location>
    </subcellularLocation>
</comment>
<dbReference type="GO" id="GO:0006351">
    <property type="term" value="P:DNA-templated transcription"/>
    <property type="evidence" value="ECO:0007669"/>
    <property type="project" value="InterPro"/>
</dbReference>
<keyword evidence="4" id="KW-0804">Transcription</keyword>
<sequence>MNTYGHNASPSSGLNPGIGAKQGVSYVPSIEDDFDDDLNFNSSSFAQRQEYFPNTKEETYQSTETRSDMNVNANAKAETMSSSYVQAPLHRNACAICRKRKLKCDGAAPVCGRCARLGHDCVYVESRRKSGPKRGYVKGLESRLAQVESLLKEKEKEAGSAASTDSPVSLPDLGGVTQNFPGYETYTQPMGYENAYLRNSVFVPDLAENMHFSSPLQNQFFTPEPGYDRSNWALSGLGVQEPLPPQDVMDELTRIYFEKIHPSNDMIHQYRFLTSLSLSSSARPSIALRYAMWTLASGISPSHKHLSPLFYLRTRKYAEADESGSRAKYVNIRHAQAWILIGTYEYKMLMFPKSWLSIGKAVRLCQMLGLHRLDGRGLGHRQALEKPGDEIEKEERRRTFWMAFGMDRYAAASTGWPVIVDERDILTFLPSSEAAFENGVEEPGIFLQDAMQPQHASSLSSFAGVVVVCSLIGRIFEHLARPNPDDIDSDPNSDFLPYLVWRSHRKIDNILLNMVLHLPSHLRLPAGPSSSNTIFLNMTLQSATICLHQAAIAKAEKVGQGFGYETMVVESRARCAAAAQEIASIMKRIAHFDLSTLHPYIPFPLYLSARIFAQMAKANPSDDNANSLVRFLLSALLAMKEVNPLVESYLAQLDMEDLGLEALRENVRMFGLERGVQCLSLSESEEAKPWISYVSPMVRIVEVEEDSMSPPPPPTSSLSNSSSRPRHSSTPSTTDTSMSRNIQGQSDSAPNPCPNNAYASAKTDTTNNPSSSSRAISEHEMNFNVPSTAANDSFEGMEALNVNFNVDGRIFPGPGAWDTE</sequence>
<keyword evidence="9" id="KW-1185">Reference proteome</keyword>
<dbReference type="CDD" id="cd12148">
    <property type="entry name" value="fungal_TF_MHR"/>
    <property type="match status" value="1"/>
</dbReference>
<dbReference type="CDD" id="cd00067">
    <property type="entry name" value="GAL4"/>
    <property type="match status" value="1"/>
</dbReference>
<keyword evidence="2" id="KW-0479">Metal-binding</keyword>
<proteinExistence type="predicted"/>
<dbReference type="InterPro" id="IPR036864">
    <property type="entry name" value="Zn2-C6_fun-type_DNA-bd_sf"/>
</dbReference>
<reference evidence="8" key="1">
    <citation type="submission" date="2021-02" db="EMBL/GenBank/DDBJ databases">
        <title>Genome sequence Cadophora malorum strain M34.</title>
        <authorList>
            <person name="Stefanovic E."/>
            <person name="Vu D."/>
            <person name="Scully C."/>
            <person name="Dijksterhuis J."/>
            <person name="Roader J."/>
            <person name="Houbraken J."/>
        </authorList>
    </citation>
    <scope>NUCLEOTIDE SEQUENCE</scope>
    <source>
        <strain evidence="8">M34</strain>
    </source>
</reference>
<dbReference type="InterPro" id="IPR050815">
    <property type="entry name" value="TF_fung"/>
</dbReference>
<dbReference type="PANTHER" id="PTHR47338">
    <property type="entry name" value="ZN(II)2CYS6 TRANSCRIPTION FACTOR (EUROFUNG)-RELATED"/>
    <property type="match status" value="1"/>
</dbReference>
<name>A0A8H7T4B6_9HELO</name>
<dbReference type="InterPro" id="IPR007219">
    <property type="entry name" value="XnlR_reg_dom"/>
</dbReference>
<feature type="region of interest" description="Disordered" evidence="6">
    <location>
        <begin position="704"/>
        <end position="781"/>
    </location>
</feature>
<feature type="non-terminal residue" evidence="8">
    <location>
        <position position="820"/>
    </location>
</feature>
<evidence type="ECO:0000256" key="1">
    <source>
        <dbReference type="ARBA" id="ARBA00004123"/>
    </source>
</evidence>
<feature type="compositionally biased region" description="Polar residues" evidence="6">
    <location>
        <begin position="1"/>
        <end position="14"/>
    </location>
</feature>
<dbReference type="PANTHER" id="PTHR47338:SF10">
    <property type="entry name" value="TRANSCRIPTION FACTOR DOMAIN-CONTAINING PROTEIN-RELATED"/>
    <property type="match status" value="1"/>
</dbReference>
<gene>
    <name evidence="8" type="ORF">IFR04_014748</name>
</gene>
<feature type="compositionally biased region" description="Polar residues" evidence="6">
    <location>
        <begin position="740"/>
        <end position="749"/>
    </location>
</feature>
<evidence type="ECO:0000256" key="5">
    <source>
        <dbReference type="ARBA" id="ARBA00023242"/>
    </source>
</evidence>
<evidence type="ECO:0000256" key="2">
    <source>
        <dbReference type="ARBA" id="ARBA00022723"/>
    </source>
</evidence>
<dbReference type="Pfam" id="PF04082">
    <property type="entry name" value="Fungal_trans"/>
    <property type="match status" value="1"/>
</dbReference>
<evidence type="ECO:0000256" key="3">
    <source>
        <dbReference type="ARBA" id="ARBA00023015"/>
    </source>
</evidence>
<comment type="caution">
    <text evidence="8">The sequence shown here is derived from an EMBL/GenBank/DDBJ whole genome shotgun (WGS) entry which is preliminary data.</text>
</comment>
<dbReference type="PROSITE" id="PS50048">
    <property type="entry name" value="ZN2_CY6_FUNGAL_2"/>
    <property type="match status" value="1"/>
</dbReference>
<dbReference type="SMART" id="SM00066">
    <property type="entry name" value="GAL4"/>
    <property type="match status" value="1"/>
</dbReference>
<feature type="compositionally biased region" description="Low complexity" evidence="6">
    <location>
        <begin position="716"/>
        <end position="739"/>
    </location>
</feature>
<evidence type="ECO:0000259" key="7">
    <source>
        <dbReference type="PROSITE" id="PS50048"/>
    </source>
</evidence>
<keyword evidence="3" id="KW-0805">Transcription regulation</keyword>
<feature type="region of interest" description="Disordered" evidence="6">
    <location>
        <begin position="1"/>
        <end position="20"/>
    </location>
</feature>
<dbReference type="InterPro" id="IPR001138">
    <property type="entry name" value="Zn2Cys6_DnaBD"/>
</dbReference>
<dbReference type="OrthoDB" id="3037908at2759"/>
<dbReference type="Pfam" id="PF00172">
    <property type="entry name" value="Zn_clus"/>
    <property type="match status" value="1"/>
</dbReference>
<dbReference type="SMART" id="SM00906">
    <property type="entry name" value="Fungal_trans"/>
    <property type="match status" value="1"/>
</dbReference>
<evidence type="ECO:0000256" key="4">
    <source>
        <dbReference type="ARBA" id="ARBA00023163"/>
    </source>
</evidence>
<accession>A0A8H7T4B6</accession>
<dbReference type="Gene3D" id="4.10.240.10">
    <property type="entry name" value="Zn(2)-C6 fungal-type DNA-binding domain"/>
    <property type="match status" value="1"/>
</dbReference>
<dbReference type="GO" id="GO:0008270">
    <property type="term" value="F:zinc ion binding"/>
    <property type="evidence" value="ECO:0007669"/>
    <property type="project" value="InterPro"/>
</dbReference>